<evidence type="ECO:0000313" key="11">
    <source>
        <dbReference type="EMBL" id="HGT47413.1"/>
    </source>
</evidence>
<evidence type="ECO:0000256" key="7">
    <source>
        <dbReference type="ARBA" id="ARBA00023065"/>
    </source>
</evidence>
<evidence type="ECO:0000256" key="4">
    <source>
        <dbReference type="ARBA" id="ARBA00022475"/>
    </source>
</evidence>
<proteinExistence type="predicted"/>
<evidence type="ECO:0000256" key="2">
    <source>
        <dbReference type="ARBA" id="ARBA00022448"/>
    </source>
</evidence>
<evidence type="ECO:0000256" key="9">
    <source>
        <dbReference type="ARBA" id="ARBA00031636"/>
    </source>
</evidence>
<dbReference type="InterPro" id="IPR002528">
    <property type="entry name" value="MATE_fam"/>
</dbReference>
<feature type="transmembrane region" description="Helical" evidence="10">
    <location>
        <begin position="199"/>
        <end position="219"/>
    </location>
</feature>
<dbReference type="EMBL" id="DSVI01000006">
    <property type="protein sequence ID" value="HGT47413.1"/>
    <property type="molecule type" value="Genomic_DNA"/>
</dbReference>
<organism evidence="11">
    <name type="scientific">Ignavibacterium album</name>
    <dbReference type="NCBI Taxonomy" id="591197"/>
    <lineage>
        <taxon>Bacteria</taxon>
        <taxon>Pseudomonadati</taxon>
        <taxon>Ignavibacteriota</taxon>
        <taxon>Ignavibacteria</taxon>
        <taxon>Ignavibacteriales</taxon>
        <taxon>Ignavibacteriaceae</taxon>
        <taxon>Ignavibacterium</taxon>
    </lineage>
</organism>
<evidence type="ECO:0000256" key="10">
    <source>
        <dbReference type="SAM" id="Phobius"/>
    </source>
</evidence>
<feature type="transmembrane region" description="Helical" evidence="10">
    <location>
        <begin position="166"/>
        <end position="187"/>
    </location>
</feature>
<feature type="transmembrane region" description="Helical" evidence="10">
    <location>
        <begin position="349"/>
        <end position="370"/>
    </location>
</feature>
<dbReference type="InterPro" id="IPR050222">
    <property type="entry name" value="MATE_MdtK"/>
</dbReference>
<protein>
    <recommendedName>
        <fullName evidence="9">Multidrug-efflux transporter</fullName>
    </recommendedName>
</protein>
<comment type="subcellular location">
    <subcellularLocation>
        <location evidence="1">Cell membrane</location>
        <topology evidence="1">Multi-pass membrane protein</topology>
    </subcellularLocation>
</comment>
<dbReference type="GO" id="GO:0006811">
    <property type="term" value="P:monoatomic ion transport"/>
    <property type="evidence" value="ECO:0007669"/>
    <property type="project" value="UniProtKB-KW"/>
</dbReference>
<dbReference type="AlphaFoldDB" id="A0A832DFT0"/>
<evidence type="ECO:0000256" key="1">
    <source>
        <dbReference type="ARBA" id="ARBA00004651"/>
    </source>
</evidence>
<evidence type="ECO:0000256" key="8">
    <source>
        <dbReference type="ARBA" id="ARBA00023136"/>
    </source>
</evidence>
<keyword evidence="7" id="KW-0406">Ion transport</keyword>
<evidence type="ECO:0000256" key="3">
    <source>
        <dbReference type="ARBA" id="ARBA00022449"/>
    </source>
</evidence>
<dbReference type="PIRSF" id="PIRSF006603">
    <property type="entry name" value="DinF"/>
    <property type="match status" value="1"/>
</dbReference>
<keyword evidence="6 10" id="KW-1133">Transmembrane helix</keyword>
<comment type="caution">
    <text evidence="11">The sequence shown here is derived from an EMBL/GenBank/DDBJ whole genome shotgun (WGS) entry which is preliminary data.</text>
</comment>
<feature type="transmembrane region" description="Helical" evidence="10">
    <location>
        <begin position="121"/>
        <end position="146"/>
    </location>
</feature>
<feature type="transmembrane region" description="Helical" evidence="10">
    <location>
        <begin position="390"/>
        <end position="412"/>
    </location>
</feature>
<dbReference type="GO" id="GO:0042910">
    <property type="term" value="F:xenobiotic transmembrane transporter activity"/>
    <property type="evidence" value="ECO:0007669"/>
    <property type="project" value="InterPro"/>
</dbReference>
<dbReference type="GO" id="GO:0005886">
    <property type="term" value="C:plasma membrane"/>
    <property type="evidence" value="ECO:0007669"/>
    <property type="project" value="UniProtKB-SubCell"/>
</dbReference>
<dbReference type="PANTHER" id="PTHR43298">
    <property type="entry name" value="MULTIDRUG RESISTANCE PROTEIN NORM-RELATED"/>
    <property type="match status" value="1"/>
</dbReference>
<evidence type="ECO:0000256" key="5">
    <source>
        <dbReference type="ARBA" id="ARBA00022692"/>
    </source>
</evidence>
<keyword evidence="2" id="KW-0813">Transport</keyword>
<keyword evidence="3" id="KW-0050">Antiport</keyword>
<feature type="transmembrane region" description="Helical" evidence="10">
    <location>
        <begin position="424"/>
        <end position="444"/>
    </location>
</feature>
<name>A0A832DFT0_9BACT</name>
<dbReference type="CDD" id="cd13139">
    <property type="entry name" value="MATE_like_14"/>
    <property type="match status" value="1"/>
</dbReference>
<feature type="transmembrane region" description="Helical" evidence="10">
    <location>
        <begin position="272"/>
        <end position="294"/>
    </location>
</feature>
<dbReference type="PANTHER" id="PTHR43298:SF2">
    <property type="entry name" value="FMN_FAD EXPORTER YEEO-RELATED"/>
    <property type="match status" value="1"/>
</dbReference>
<dbReference type="NCBIfam" id="TIGR00797">
    <property type="entry name" value="matE"/>
    <property type="match status" value="1"/>
</dbReference>
<sequence>MKENFNIDLDKKDKPVDQKPGSFWYELKDAIRGSEADYTEIKIGKAIFLLAVPMILELIMESTFAVVDIFFVGKLGPSAVATVGLTETYLFLLYSIGMGLSMAVTAIVARRIGEKEKEKAGISAVQSIFLAVLISLPFAIAGIFYSKELLALMGADSWVLEHGNRYTQWMLGGNVVIMLLFIINAIFRGAGDAAIAMRVLWIANGINIILDPVLIFGLGPFPELGVEGAAIATNIGRGIGVLTQVWFLFKGVKHIKVLRSQLHLHWQTIKTILKTSLGGIGQMIIAMTSWIFIMRLLSDFGSEVVAGATIALRIMMFTMMPAWGMSNAVATLVGQNLGAKKPERAERSVWITGFWNMIFLIGVAIVYFINSEALVRIFSDDLKVISVGGMWLRIVSYSYFVYAWWMVAVQAFNGAGDTVTPTKINFVFFWLIQIPLAYILSQVLGFEYSGVFWAIFISETSVGLFTLWLFTRGKWKYVNV</sequence>
<keyword evidence="8 10" id="KW-0472">Membrane</keyword>
<reference evidence="11" key="1">
    <citation type="journal article" date="2020" name="mSystems">
        <title>Genome- and Community-Level Interaction Insights into Carbon Utilization and Element Cycling Functions of Hydrothermarchaeota in Hydrothermal Sediment.</title>
        <authorList>
            <person name="Zhou Z."/>
            <person name="Liu Y."/>
            <person name="Xu W."/>
            <person name="Pan J."/>
            <person name="Luo Z.H."/>
            <person name="Li M."/>
        </authorList>
    </citation>
    <scope>NUCLEOTIDE SEQUENCE [LARGE SCALE GENOMIC DNA]</scope>
    <source>
        <strain evidence="11">SpSt-500</strain>
    </source>
</reference>
<dbReference type="InterPro" id="IPR048279">
    <property type="entry name" value="MdtK-like"/>
</dbReference>
<accession>A0A832DFT0</accession>
<dbReference type="GO" id="GO:0015297">
    <property type="term" value="F:antiporter activity"/>
    <property type="evidence" value="ECO:0007669"/>
    <property type="project" value="UniProtKB-KW"/>
</dbReference>
<gene>
    <name evidence="11" type="ORF">ENS56_05230</name>
</gene>
<keyword evidence="4" id="KW-1003">Cell membrane</keyword>
<feature type="transmembrane region" description="Helical" evidence="10">
    <location>
        <begin position="231"/>
        <end position="252"/>
    </location>
</feature>
<feature type="transmembrane region" description="Helical" evidence="10">
    <location>
        <begin position="314"/>
        <end position="337"/>
    </location>
</feature>
<feature type="transmembrane region" description="Helical" evidence="10">
    <location>
        <begin position="47"/>
        <end position="71"/>
    </location>
</feature>
<feature type="transmembrane region" description="Helical" evidence="10">
    <location>
        <begin position="450"/>
        <end position="470"/>
    </location>
</feature>
<keyword evidence="5 10" id="KW-0812">Transmembrane</keyword>
<evidence type="ECO:0000256" key="6">
    <source>
        <dbReference type="ARBA" id="ARBA00022989"/>
    </source>
</evidence>
<dbReference type="Pfam" id="PF01554">
    <property type="entry name" value="MatE"/>
    <property type="match status" value="2"/>
</dbReference>
<feature type="transmembrane region" description="Helical" evidence="10">
    <location>
        <begin position="91"/>
        <end position="109"/>
    </location>
</feature>